<evidence type="ECO:0000313" key="3">
    <source>
        <dbReference type="Proteomes" id="UP000291838"/>
    </source>
</evidence>
<evidence type="ECO:0000313" key="2">
    <source>
        <dbReference type="EMBL" id="RYB89463.1"/>
    </source>
</evidence>
<proteinExistence type="predicted"/>
<reference evidence="2 3" key="1">
    <citation type="submission" date="2019-01" db="EMBL/GenBank/DDBJ databases">
        <title>Novel species of Nocardioides.</title>
        <authorList>
            <person name="Liu Q."/>
            <person name="Xin Y.-H."/>
        </authorList>
    </citation>
    <scope>NUCLEOTIDE SEQUENCE [LARGE SCALE GENOMIC DNA]</scope>
    <source>
        <strain evidence="2 3">HLT3-15</strain>
    </source>
</reference>
<dbReference type="SUPFAM" id="SSF51182">
    <property type="entry name" value="RmlC-like cupins"/>
    <property type="match status" value="1"/>
</dbReference>
<feature type="domain" description="Cupin type-2" evidence="1">
    <location>
        <begin position="59"/>
        <end position="120"/>
    </location>
</feature>
<accession>A0A4Q2RQG5</accession>
<comment type="caution">
    <text evidence="2">The sequence shown here is derived from an EMBL/GenBank/DDBJ whole genome shotgun (WGS) entry which is preliminary data.</text>
</comment>
<dbReference type="InterPro" id="IPR013096">
    <property type="entry name" value="Cupin_2"/>
</dbReference>
<name>A0A4Q2RQG5_9ACTN</name>
<dbReference type="OrthoDB" id="5243731at2"/>
<dbReference type="PANTHER" id="PTHR36440">
    <property type="entry name" value="PUTATIVE (AFU_ORTHOLOGUE AFUA_8G07350)-RELATED"/>
    <property type="match status" value="1"/>
</dbReference>
<dbReference type="InterPro" id="IPR053146">
    <property type="entry name" value="QDO-like"/>
</dbReference>
<organism evidence="2 3">
    <name type="scientific">Nocardioides glacieisoli</name>
    <dbReference type="NCBI Taxonomy" id="1168730"/>
    <lineage>
        <taxon>Bacteria</taxon>
        <taxon>Bacillati</taxon>
        <taxon>Actinomycetota</taxon>
        <taxon>Actinomycetes</taxon>
        <taxon>Propionibacteriales</taxon>
        <taxon>Nocardioidaceae</taxon>
        <taxon>Nocardioides</taxon>
    </lineage>
</organism>
<dbReference type="PANTHER" id="PTHR36440:SF1">
    <property type="entry name" value="PUTATIVE (AFU_ORTHOLOGUE AFUA_8G07350)-RELATED"/>
    <property type="match status" value="1"/>
</dbReference>
<protein>
    <submittedName>
        <fullName evidence="2">Cupin domain-containing protein</fullName>
    </submittedName>
</protein>
<dbReference type="InterPro" id="IPR014710">
    <property type="entry name" value="RmlC-like_jellyroll"/>
</dbReference>
<dbReference type="Gene3D" id="2.60.120.10">
    <property type="entry name" value="Jelly Rolls"/>
    <property type="match status" value="1"/>
</dbReference>
<sequence length="159" mass="17354">MSYPPPIYHGGSGEVSAHVVRAGIEPAVVYPNGNKVFYLAQGTETQGTFGLYRWEFAGPQSGPDAHFHRSITESFYVLEGIVTIYDGTDWVKCAAGDFAHVPAGGIHGFRNEDGPAKMLLHFAPGAPREAYFEGLAAGMGDLDADAYDRFMREHDNTWL</sequence>
<keyword evidence="3" id="KW-1185">Reference proteome</keyword>
<gene>
    <name evidence="2" type="ORF">EUA06_15955</name>
</gene>
<dbReference type="RefSeq" id="WP_129477567.1">
    <property type="nucleotide sequence ID" value="NZ_SDWS01000007.1"/>
</dbReference>
<dbReference type="AlphaFoldDB" id="A0A4Q2RQG5"/>
<dbReference type="InterPro" id="IPR011051">
    <property type="entry name" value="RmlC_Cupin_sf"/>
</dbReference>
<dbReference type="EMBL" id="SDWS01000007">
    <property type="protein sequence ID" value="RYB89463.1"/>
    <property type="molecule type" value="Genomic_DNA"/>
</dbReference>
<dbReference type="Pfam" id="PF07883">
    <property type="entry name" value="Cupin_2"/>
    <property type="match status" value="1"/>
</dbReference>
<evidence type="ECO:0000259" key="1">
    <source>
        <dbReference type="Pfam" id="PF07883"/>
    </source>
</evidence>
<dbReference type="Proteomes" id="UP000291838">
    <property type="component" value="Unassembled WGS sequence"/>
</dbReference>